<dbReference type="InterPro" id="IPR024930">
    <property type="entry name" value="Skp_dom_sf"/>
</dbReference>
<dbReference type="PANTHER" id="PTHR35089:SF1">
    <property type="entry name" value="CHAPERONE PROTEIN SKP"/>
    <property type="match status" value="1"/>
</dbReference>
<evidence type="ECO:0000313" key="6">
    <source>
        <dbReference type="Proteomes" id="UP000759298"/>
    </source>
</evidence>
<keyword evidence="3" id="KW-0175">Coiled coil</keyword>
<evidence type="ECO:0000256" key="3">
    <source>
        <dbReference type="SAM" id="Coils"/>
    </source>
</evidence>
<keyword evidence="2 4" id="KW-0732">Signal</keyword>
<name>A0ABS7P8T8_9SPHN</name>
<feature type="coiled-coil region" evidence="3">
    <location>
        <begin position="49"/>
        <end position="76"/>
    </location>
</feature>
<dbReference type="Gene3D" id="3.30.910.20">
    <property type="entry name" value="Skp domain"/>
    <property type="match status" value="1"/>
</dbReference>
<dbReference type="RefSeq" id="WP_222823299.1">
    <property type="nucleotide sequence ID" value="NZ_JAHWXP010000001.1"/>
</dbReference>
<comment type="similarity">
    <text evidence="1">Belongs to the Skp family.</text>
</comment>
<gene>
    <name evidence="5" type="ORF">KYN89_00300</name>
</gene>
<accession>A0ABS7P8T8</accession>
<sequence length="227" mass="24683">MKLAKAMLAGATILGATLAAVPAAAQVNGIAISNPEAVILQSAARQAAYQQISQQYQAQLQQLSTVRQEASQLERSLDTNSDNQVSDAEIQANPTVVAQIQQKEQQIAQIYQPIQLAQAYAIEQLVADYENAQNQVIQQKKIQMLLSPDVVQYAPENANVTQDILTVLDQRMPTVQTAPPANWQPSRQAVALQQRIQQILLGLAQQQAMQAAQQQGQQQAPAQPSGR</sequence>
<comment type="caution">
    <text evidence="5">The sequence shown here is derived from an EMBL/GenBank/DDBJ whole genome shotgun (WGS) entry which is preliminary data.</text>
</comment>
<dbReference type="EMBL" id="JAHWXP010000001">
    <property type="protein sequence ID" value="MBY8335477.1"/>
    <property type="molecule type" value="Genomic_DNA"/>
</dbReference>
<feature type="signal peptide" evidence="4">
    <location>
        <begin position="1"/>
        <end position="25"/>
    </location>
</feature>
<evidence type="ECO:0000256" key="4">
    <source>
        <dbReference type="SAM" id="SignalP"/>
    </source>
</evidence>
<keyword evidence="6" id="KW-1185">Reference proteome</keyword>
<feature type="chain" id="PRO_5045560846" evidence="4">
    <location>
        <begin position="26"/>
        <end position="227"/>
    </location>
</feature>
<dbReference type="PANTHER" id="PTHR35089">
    <property type="entry name" value="CHAPERONE PROTEIN SKP"/>
    <property type="match status" value="1"/>
</dbReference>
<dbReference type="Pfam" id="PF03938">
    <property type="entry name" value="OmpH"/>
    <property type="match status" value="1"/>
</dbReference>
<evidence type="ECO:0000256" key="1">
    <source>
        <dbReference type="ARBA" id="ARBA00009091"/>
    </source>
</evidence>
<evidence type="ECO:0000313" key="5">
    <source>
        <dbReference type="EMBL" id="MBY8335477.1"/>
    </source>
</evidence>
<reference evidence="5 6" key="1">
    <citation type="submission" date="2021-07" db="EMBL/GenBank/DDBJ databases">
        <title>Alteriqipengyuania abyssalis NZ-12B nov, sp.nov isolated from deep sea sponge in pacific ocean.</title>
        <authorList>
            <person name="Tareen S."/>
            <person name="Wink J."/>
        </authorList>
    </citation>
    <scope>NUCLEOTIDE SEQUENCE [LARGE SCALE GENOMIC DNA]</scope>
    <source>
        <strain evidence="5 6">NZ-12B</strain>
    </source>
</reference>
<dbReference type="SUPFAM" id="SSF111384">
    <property type="entry name" value="OmpH-like"/>
    <property type="match status" value="1"/>
</dbReference>
<dbReference type="InterPro" id="IPR005632">
    <property type="entry name" value="Chaperone_Skp"/>
</dbReference>
<organism evidence="5 6">
    <name type="scientific">Alteriqipengyuania abyssalis</name>
    <dbReference type="NCBI Taxonomy" id="2860200"/>
    <lineage>
        <taxon>Bacteria</taxon>
        <taxon>Pseudomonadati</taxon>
        <taxon>Pseudomonadota</taxon>
        <taxon>Alphaproteobacteria</taxon>
        <taxon>Sphingomonadales</taxon>
        <taxon>Erythrobacteraceae</taxon>
        <taxon>Alteriqipengyuania</taxon>
    </lineage>
</organism>
<dbReference type="Proteomes" id="UP000759298">
    <property type="component" value="Unassembled WGS sequence"/>
</dbReference>
<evidence type="ECO:0000256" key="2">
    <source>
        <dbReference type="ARBA" id="ARBA00022729"/>
    </source>
</evidence>
<proteinExistence type="inferred from homology"/>
<protein>
    <submittedName>
        <fullName evidence="5">OmpH family outer membrane protein</fullName>
    </submittedName>
</protein>
<dbReference type="SMART" id="SM00935">
    <property type="entry name" value="OmpH"/>
    <property type="match status" value="1"/>
</dbReference>